<keyword evidence="1" id="KW-0540">Nuclease</keyword>
<dbReference type="InterPro" id="IPR014833">
    <property type="entry name" value="TnsA_N"/>
</dbReference>
<keyword evidence="1" id="KW-0378">Hydrolase</keyword>
<feature type="domain" description="TnsA endonuclease N-terminal" evidence="2">
    <location>
        <begin position="43"/>
        <end position="143"/>
    </location>
</feature>
<reference evidence="3 4" key="1">
    <citation type="journal article" date="2017" name="Sci. Rep.">
        <title>Characterization and diversity of phages infecting Aeromonas salmonicida subsp. salmonicida.</title>
        <authorList>
            <person name="Vincent A.T."/>
            <person name="Paquet V.E."/>
            <person name="Bernatchez A."/>
            <person name="Tremblay D.M."/>
            <person name="Moineau S."/>
            <person name="Charette S.J."/>
        </authorList>
    </citation>
    <scope>NUCLEOTIDE SEQUENCE [LARGE SCALE GENOMIC DNA]</scope>
</reference>
<dbReference type="EC" id="3.1.-.-" evidence="1"/>
<dbReference type="InterPro" id="IPR046390">
    <property type="entry name" value="NUCL_HEAD_T4"/>
</dbReference>
<feature type="active site" evidence="1">
    <location>
        <position position="88"/>
    </location>
</feature>
<dbReference type="GO" id="GO:0004519">
    <property type="term" value="F:endonuclease activity"/>
    <property type="evidence" value="ECO:0007669"/>
    <property type="project" value="UniProtKB-UniRule"/>
</dbReference>
<evidence type="ECO:0000313" key="4">
    <source>
        <dbReference type="Proteomes" id="UP000225215"/>
    </source>
</evidence>
<comment type="similarity">
    <text evidence="1">Belongs to the Caudovirales head completion nuclease family.</text>
</comment>
<dbReference type="EMBL" id="KY290955">
    <property type="protein sequence ID" value="APU01501.1"/>
    <property type="molecule type" value="Genomic_DNA"/>
</dbReference>
<feature type="active site" evidence="1">
    <location>
        <position position="33"/>
    </location>
</feature>
<feature type="active site" evidence="1">
    <location>
        <position position="72"/>
    </location>
</feature>
<dbReference type="Proteomes" id="UP000225215">
    <property type="component" value="Segment"/>
</dbReference>
<dbReference type="HAMAP" id="MF_04160">
    <property type="entry name" value="NUCL_HEAD_T4"/>
    <property type="match status" value="1"/>
</dbReference>
<organism evidence="3 4">
    <name type="scientific">Aeromonas phage 65.2</name>
    <dbReference type="NCBI Taxonomy" id="1932896"/>
    <lineage>
        <taxon>Viruses</taxon>
        <taxon>Duplodnaviria</taxon>
        <taxon>Heunggongvirae</taxon>
        <taxon>Uroviricota</taxon>
        <taxon>Caudoviricetes</taxon>
        <taxon>Pantevenvirales</taxon>
        <taxon>Straboviridae</taxon>
        <taxon>Emmerichvirinae</taxon>
        <taxon>Ishigurovirus</taxon>
        <taxon>Ishigurovirus osborne</taxon>
    </lineage>
</organism>
<dbReference type="Pfam" id="PF08722">
    <property type="entry name" value="Tn7_TnsA-like_N"/>
    <property type="match status" value="1"/>
</dbReference>
<dbReference type="GO" id="GO:0004527">
    <property type="term" value="F:exonuclease activity"/>
    <property type="evidence" value="ECO:0007669"/>
    <property type="project" value="UniProtKB-UniRule"/>
</dbReference>
<evidence type="ECO:0000259" key="2">
    <source>
        <dbReference type="Pfam" id="PF08722"/>
    </source>
</evidence>
<name>A0A219YBW6_9CAUD</name>
<accession>A0A219YBW6</accession>
<protein>
    <recommendedName>
        <fullName evidence="1">Head completion nuclease</fullName>
        <ecNumber evidence="1">3.1.-.-</ecNumber>
    </recommendedName>
</protein>
<sequence>MAGHKAHKGQYFVKNPEKYKGDHRKVTYRSSWEKYIMELLDNHPDVKYWNSEELVIPYFSNADGKKRRYFMDMYIQWIDGSVSLWEVKPTHECYPPVPPKRNTLKAKNAYIHAQYTWAVNNDKWKTTVALCEKKGWKFNIITEIALKKMGFKGLKK</sequence>
<comment type="function">
    <text evidence="1">During phage morphogenesis, plays an essential role in the head-tail joining step. The associated nuclease activity is essential for morphogenesis, possibly by cleaving packaged DNA to enable the joining of heads to tails. Displays both exo- and endonuclease activity.</text>
</comment>
<evidence type="ECO:0000256" key="1">
    <source>
        <dbReference type="HAMAP-Rule" id="MF_04160"/>
    </source>
</evidence>
<evidence type="ECO:0000313" key="3">
    <source>
        <dbReference type="EMBL" id="APU01501.1"/>
    </source>
</evidence>
<keyword evidence="1" id="KW-0269">Exonuclease</keyword>
<proteinExistence type="inferred from homology"/>
<keyword evidence="1" id="KW-0255">Endonuclease</keyword>